<keyword evidence="3" id="KW-1185">Reference proteome</keyword>
<comment type="caution">
    <text evidence="2">The sequence shown here is derived from an EMBL/GenBank/DDBJ whole genome shotgun (WGS) entry which is preliminary data.</text>
</comment>
<proteinExistence type="predicted"/>
<name>A0A9R1XNM1_LACSA</name>
<evidence type="ECO:0000313" key="3">
    <source>
        <dbReference type="Proteomes" id="UP000235145"/>
    </source>
</evidence>
<dbReference type="PANTHER" id="PTHR45023:SF13">
    <property type="entry name" value="PUTATIVE-RELATED"/>
    <property type="match status" value="1"/>
</dbReference>
<evidence type="ECO:0000256" key="1">
    <source>
        <dbReference type="SAM" id="MobiDB-lite"/>
    </source>
</evidence>
<protein>
    <recommendedName>
        <fullName evidence="4">No apical meristem-associated C-terminal domain-containing protein</fullName>
    </recommendedName>
</protein>
<organism evidence="2 3">
    <name type="scientific">Lactuca sativa</name>
    <name type="common">Garden lettuce</name>
    <dbReference type="NCBI Taxonomy" id="4236"/>
    <lineage>
        <taxon>Eukaryota</taxon>
        <taxon>Viridiplantae</taxon>
        <taxon>Streptophyta</taxon>
        <taxon>Embryophyta</taxon>
        <taxon>Tracheophyta</taxon>
        <taxon>Spermatophyta</taxon>
        <taxon>Magnoliopsida</taxon>
        <taxon>eudicotyledons</taxon>
        <taxon>Gunneridae</taxon>
        <taxon>Pentapetalae</taxon>
        <taxon>asterids</taxon>
        <taxon>campanulids</taxon>
        <taxon>Asterales</taxon>
        <taxon>Asteraceae</taxon>
        <taxon>Cichorioideae</taxon>
        <taxon>Cichorieae</taxon>
        <taxon>Lactucinae</taxon>
        <taxon>Lactuca</taxon>
    </lineage>
</organism>
<feature type="region of interest" description="Disordered" evidence="1">
    <location>
        <begin position="1"/>
        <end position="20"/>
    </location>
</feature>
<dbReference type="PANTHER" id="PTHR45023">
    <property type="match status" value="1"/>
</dbReference>
<feature type="compositionally biased region" description="Polar residues" evidence="1">
    <location>
        <begin position="78"/>
        <end position="95"/>
    </location>
</feature>
<evidence type="ECO:0008006" key="4">
    <source>
        <dbReference type="Google" id="ProtNLM"/>
    </source>
</evidence>
<feature type="region of interest" description="Disordered" evidence="1">
    <location>
        <begin position="69"/>
        <end position="136"/>
    </location>
</feature>
<dbReference type="Proteomes" id="UP000235145">
    <property type="component" value="Unassembled WGS sequence"/>
</dbReference>
<sequence length="179" mass="20902">MDFRGKTKQIGSNKRCKATQGGSSQYIPFFFSRLSKFKLSTIPKLPKLSTKPKLPTTIFPSATILQHIQASRRKSEVPETQFQSSQPENFQFNDAQNEEYDSASDDPTLKRNGDETSEDLQPVTEKKRNYTHRQKRKNWVERKELALARAYVDVSKDKQRGNQQRFDPFWERVLEHFSV</sequence>
<dbReference type="EMBL" id="NBSK02000003">
    <property type="protein sequence ID" value="KAJ0216289.1"/>
    <property type="molecule type" value="Genomic_DNA"/>
</dbReference>
<gene>
    <name evidence="2" type="ORF">LSAT_V11C300149460</name>
</gene>
<reference evidence="2 3" key="1">
    <citation type="journal article" date="2017" name="Nat. Commun.">
        <title>Genome assembly with in vitro proximity ligation data and whole-genome triplication in lettuce.</title>
        <authorList>
            <person name="Reyes-Chin-Wo S."/>
            <person name="Wang Z."/>
            <person name="Yang X."/>
            <person name="Kozik A."/>
            <person name="Arikit S."/>
            <person name="Song C."/>
            <person name="Xia L."/>
            <person name="Froenicke L."/>
            <person name="Lavelle D.O."/>
            <person name="Truco M.J."/>
            <person name="Xia R."/>
            <person name="Zhu S."/>
            <person name="Xu C."/>
            <person name="Xu H."/>
            <person name="Xu X."/>
            <person name="Cox K."/>
            <person name="Korf I."/>
            <person name="Meyers B.C."/>
            <person name="Michelmore R.W."/>
        </authorList>
    </citation>
    <scope>NUCLEOTIDE SEQUENCE [LARGE SCALE GENOMIC DNA]</scope>
    <source>
        <strain evidence="3">cv. Salinas</strain>
        <tissue evidence="2">Seedlings</tissue>
    </source>
</reference>
<evidence type="ECO:0000313" key="2">
    <source>
        <dbReference type="EMBL" id="KAJ0216289.1"/>
    </source>
</evidence>
<dbReference type="AlphaFoldDB" id="A0A9R1XNM1"/>
<accession>A0A9R1XNM1</accession>